<sequence length="112" mass="12903">MSSVVPIAPSFNPRRRVNVKFQAYKRLYPLGYTWHWLLAWFGWWRQKTGHPISGEHSVLERQEMDFATFFDWAVASFFPRQGRTMFWLQAKIGELSGLSGQSGVSANSAASF</sequence>
<dbReference type="Proteomes" id="UP000008142">
    <property type="component" value="Unassembled WGS sequence"/>
</dbReference>
<dbReference type="HOGENOM" id="CLU_2145104_0_0_1"/>
<dbReference type="AlphaFoldDB" id="F0U9B6"/>
<dbReference type="EMBL" id="DS990636">
    <property type="protein sequence ID" value="EGC41858.1"/>
    <property type="molecule type" value="Genomic_DNA"/>
</dbReference>
<protein>
    <submittedName>
        <fullName evidence="1">Predicted protein</fullName>
    </submittedName>
</protein>
<organism evidence="2">
    <name type="scientific">Ajellomyces capsulatus (strain H88)</name>
    <name type="common">Darling's disease fungus</name>
    <name type="synonym">Histoplasma capsulatum</name>
    <dbReference type="NCBI Taxonomy" id="544711"/>
    <lineage>
        <taxon>Eukaryota</taxon>
        <taxon>Fungi</taxon>
        <taxon>Dikarya</taxon>
        <taxon>Ascomycota</taxon>
        <taxon>Pezizomycotina</taxon>
        <taxon>Eurotiomycetes</taxon>
        <taxon>Eurotiomycetidae</taxon>
        <taxon>Onygenales</taxon>
        <taxon>Ajellomycetaceae</taxon>
        <taxon>Histoplasma</taxon>
    </lineage>
</organism>
<evidence type="ECO:0000313" key="2">
    <source>
        <dbReference type="Proteomes" id="UP000008142"/>
    </source>
</evidence>
<name>F0U9B6_AJEC8</name>
<gene>
    <name evidence="1" type="ORF">HCEG_01220</name>
</gene>
<reference evidence="2" key="1">
    <citation type="submission" date="2008-07" db="EMBL/GenBank/DDBJ databases">
        <title>Annotation of Ajellomyces capsulatus strain H88.</title>
        <authorList>
            <person name="Champion M."/>
            <person name="Cuomo C."/>
            <person name="Ma L.-J."/>
            <person name="Henn M.R."/>
            <person name="Sil A."/>
            <person name="Goldman B."/>
            <person name="Young S.K."/>
            <person name="Kodira C.D."/>
            <person name="Zeng Q."/>
            <person name="Koehrsen M."/>
            <person name="Alvarado L."/>
            <person name="Berlin A."/>
            <person name="Borenstein D."/>
            <person name="Chen Z."/>
            <person name="Engels R."/>
            <person name="Freedman E."/>
            <person name="Gellesch M."/>
            <person name="Goldberg J."/>
            <person name="Griggs A."/>
            <person name="Gujja S."/>
            <person name="Heiman D."/>
            <person name="Hepburn T."/>
            <person name="Howarth C."/>
            <person name="Jen D."/>
            <person name="Larson L."/>
            <person name="Lewis B."/>
            <person name="Mehta T."/>
            <person name="Park D."/>
            <person name="Pearson M."/>
            <person name="Roberts A."/>
            <person name="Saif S."/>
            <person name="Shea T."/>
            <person name="Shenoy N."/>
            <person name="Sisk P."/>
            <person name="Stolte C."/>
            <person name="Sykes S."/>
            <person name="Walk T."/>
            <person name="White J."/>
            <person name="Yandava C."/>
            <person name="Klein B."/>
            <person name="McEwen J.G."/>
            <person name="Puccia R."/>
            <person name="Goldman G.H."/>
            <person name="Felipe M.S."/>
            <person name="Nino-Vega G."/>
            <person name="San-Blas G."/>
            <person name="Taylor J."/>
            <person name="Mendoza L."/>
            <person name="Galagan J."/>
            <person name="Nusbaum C."/>
            <person name="Birren B."/>
        </authorList>
    </citation>
    <scope>NUCLEOTIDE SEQUENCE [LARGE SCALE GENOMIC DNA]</scope>
    <source>
        <strain evidence="2">H88</strain>
    </source>
</reference>
<proteinExistence type="predicted"/>
<accession>F0U9B6</accession>
<evidence type="ECO:0000313" key="1">
    <source>
        <dbReference type="EMBL" id="EGC41858.1"/>
    </source>
</evidence>